<sequence>MNSNSLKEKLKDYLFNILLSCLLLIGTFLLLSPWVKEAIIKFSINNIMNNIMNNTTAEEINYNQENAEEFSWDPAIQTPNLKTILSNISKLNRKDVLGVISISDVNILFPILNGTSTQNLLVGATTVNIGQKMGEGNYILAGHHIRDDTLLFGPLLKVEEETLIQITDKTNIYTYQVVDKKIVKETDLSILQETTIPTITLFTCNVSGIKTDKRVVIRGELVDTSSFSADNQYVNMYNVQEEERVTAHNDSLVFWLVLLICLICLLVSGMYFYKNQRKS</sequence>
<dbReference type="InterPro" id="IPR042007">
    <property type="entry name" value="Sortase_A"/>
</dbReference>
<keyword evidence="1" id="KW-0645">Protease</keyword>
<feature type="transmembrane region" description="Helical" evidence="4">
    <location>
        <begin position="12"/>
        <end position="35"/>
    </location>
</feature>
<dbReference type="NCBIfam" id="TIGR01076">
    <property type="entry name" value="sortase_fam"/>
    <property type="match status" value="1"/>
</dbReference>
<comment type="caution">
    <text evidence="5">The sequence shown here is derived from an EMBL/GenBank/DDBJ whole genome shotgun (WGS) entry which is preliminary data.</text>
</comment>
<dbReference type="Pfam" id="PF04203">
    <property type="entry name" value="Sortase"/>
    <property type="match status" value="1"/>
</dbReference>
<dbReference type="Gene3D" id="2.40.260.10">
    <property type="entry name" value="Sortase"/>
    <property type="match status" value="1"/>
</dbReference>
<dbReference type="RefSeq" id="WP_076793735.1">
    <property type="nucleotide sequence ID" value="NZ_MRBL01000028.1"/>
</dbReference>
<keyword evidence="4" id="KW-0472">Membrane</keyword>
<feature type="transmembrane region" description="Helical" evidence="4">
    <location>
        <begin position="252"/>
        <end position="273"/>
    </location>
</feature>
<dbReference type="SUPFAM" id="SSF63817">
    <property type="entry name" value="Sortase"/>
    <property type="match status" value="1"/>
</dbReference>
<dbReference type="CDD" id="cd06165">
    <property type="entry name" value="Sortase_A"/>
    <property type="match status" value="1"/>
</dbReference>
<keyword evidence="4" id="KW-1133">Transmembrane helix</keyword>
<reference evidence="5 6" key="1">
    <citation type="submission" date="2016-12" db="EMBL/GenBank/DDBJ databases">
        <title>Bacillus phylogenomics.</title>
        <authorList>
            <person name="Dunlap C."/>
        </authorList>
    </citation>
    <scope>NUCLEOTIDE SEQUENCE [LARGE SCALE GENOMIC DNA]</scope>
    <source>
        <strain evidence="5 6">NRRL B-41327</strain>
    </source>
</reference>
<evidence type="ECO:0000256" key="3">
    <source>
        <dbReference type="ARBA" id="ARBA00022807"/>
    </source>
</evidence>
<dbReference type="InterPro" id="IPR005754">
    <property type="entry name" value="Sortase"/>
</dbReference>
<dbReference type="InterPro" id="IPR023365">
    <property type="entry name" value="Sortase_dom-sf"/>
</dbReference>
<keyword evidence="3" id="KW-0788">Thiol protease</keyword>
<evidence type="ECO:0008006" key="7">
    <source>
        <dbReference type="Google" id="ProtNLM"/>
    </source>
</evidence>
<protein>
    <recommendedName>
        <fullName evidence="7">Class A sortase</fullName>
    </recommendedName>
</protein>
<name>A0ABX3I0D9_9BACI</name>
<keyword evidence="2" id="KW-0378">Hydrolase</keyword>
<evidence type="ECO:0000256" key="1">
    <source>
        <dbReference type="ARBA" id="ARBA00022670"/>
    </source>
</evidence>
<keyword evidence="4" id="KW-0812">Transmembrane</keyword>
<dbReference type="Proteomes" id="UP000187046">
    <property type="component" value="Unassembled WGS sequence"/>
</dbReference>
<organism evidence="5 6">
    <name type="scientific">Bacillus haynesii</name>
    <dbReference type="NCBI Taxonomy" id="1925021"/>
    <lineage>
        <taxon>Bacteria</taxon>
        <taxon>Bacillati</taxon>
        <taxon>Bacillota</taxon>
        <taxon>Bacilli</taxon>
        <taxon>Bacillales</taxon>
        <taxon>Bacillaceae</taxon>
        <taxon>Bacillus</taxon>
    </lineage>
</organism>
<evidence type="ECO:0000313" key="5">
    <source>
        <dbReference type="EMBL" id="OMI25008.1"/>
    </source>
</evidence>
<accession>A0ABX3I0D9</accession>
<keyword evidence="6" id="KW-1185">Reference proteome</keyword>
<evidence type="ECO:0000313" key="6">
    <source>
        <dbReference type="Proteomes" id="UP000187046"/>
    </source>
</evidence>
<evidence type="ECO:0000256" key="2">
    <source>
        <dbReference type="ARBA" id="ARBA00022801"/>
    </source>
</evidence>
<proteinExistence type="predicted"/>
<gene>
    <name evidence="5" type="ORF">BTA31_20415</name>
</gene>
<evidence type="ECO:0000256" key="4">
    <source>
        <dbReference type="SAM" id="Phobius"/>
    </source>
</evidence>
<dbReference type="EMBL" id="MRBL01000028">
    <property type="protein sequence ID" value="OMI25008.1"/>
    <property type="molecule type" value="Genomic_DNA"/>
</dbReference>